<evidence type="ECO:0000313" key="6">
    <source>
        <dbReference type="EMBL" id="AVW93370.1"/>
    </source>
</evidence>
<feature type="domain" description="4Fe-4S ferredoxin-type" evidence="5">
    <location>
        <begin position="62"/>
        <end position="155"/>
    </location>
</feature>
<gene>
    <name evidence="6" type="ORF">DA792_08280</name>
</gene>
<dbReference type="EMBL" id="CP028475">
    <property type="protein sequence ID" value="AVW93370.1"/>
    <property type="molecule type" value="Genomic_DNA"/>
</dbReference>
<dbReference type="GO" id="GO:0051539">
    <property type="term" value="F:4 iron, 4 sulfur cluster binding"/>
    <property type="evidence" value="ECO:0007669"/>
    <property type="project" value="UniProtKB-KW"/>
</dbReference>
<proteinExistence type="predicted"/>
<evidence type="ECO:0000256" key="2">
    <source>
        <dbReference type="ARBA" id="ARBA00022723"/>
    </source>
</evidence>
<dbReference type="RefSeq" id="WP_107722620.1">
    <property type="nucleotide sequence ID" value="NZ_CP028475.1"/>
</dbReference>
<dbReference type="SUPFAM" id="SSF49478">
    <property type="entry name" value="Cna protein B-type domain"/>
    <property type="match status" value="1"/>
</dbReference>
<keyword evidence="4" id="KW-0411">Iron-sulfur</keyword>
<sequence length="280" mass="30985">MSEKWNMIIDVARCENCHNCTLATKDETVENDFPGYSAPQPRHGHEWIKLTRKVRGRNHLVDTAYLPSMCNHCDDAPCVHTGAGCVSKRDDGLVIIDPQKAKGRRDLVDACPYGNIWWNEELDLPQHWTFDAHLLDQGWKEPRASQACPTGAMEAVKLTDDAMAARASRDGLETLPNDAGAKPRVWYRNLFRFTHAFLGGTVLHETDGVKDVVIDASVTLRRDGQKIAATRTDMFGDFKFDGLLPDGAIYEIVVSAPEGSETLSVALADTVVLDPIVLKG</sequence>
<keyword evidence="2" id="KW-0479">Metal-binding</keyword>
<accession>A0A2R4M844</accession>
<dbReference type="Pfam" id="PF13247">
    <property type="entry name" value="Fer4_11"/>
    <property type="match status" value="1"/>
</dbReference>
<dbReference type="InterPro" id="IPR017896">
    <property type="entry name" value="4Fe4S_Fe-S-bd"/>
</dbReference>
<protein>
    <submittedName>
        <fullName evidence="6">Oxidoreductase</fullName>
    </submittedName>
</protein>
<dbReference type="KEGG" id="cbak:DA792_08280"/>
<dbReference type="InterPro" id="IPR013783">
    <property type="entry name" value="Ig-like_fold"/>
</dbReference>
<evidence type="ECO:0000313" key="7">
    <source>
        <dbReference type="Proteomes" id="UP000241447"/>
    </source>
</evidence>
<dbReference type="GO" id="GO:0046872">
    <property type="term" value="F:metal ion binding"/>
    <property type="evidence" value="ECO:0007669"/>
    <property type="project" value="UniProtKB-KW"/>
</dbReference>
<dbReference type="SUPFAM" id="SSF54862">
    <property type="entry name" value="4Fe-4S ferredoxins"/>
    <property type="match status" value="1"/>
</dbReference>
<dbReference type="PANTHER" id="PTHR43177">
    <property type="entry name" value="PROTEIN NRFC"/>
    <property type="match status" value="1"/>
</dbReference>
<dbReference type="Gene3D" id="2.60.40.10">
    <property type="entry name" value="Immunoglobulins"/>
    <property type="match status" value="1"/>
</dbReference>
<evidence type="ECO:0000256" key="3">
    <source>
        <dbReference type="ARBA" id="ARBA00023004"/>
    </source>
</evidence>
<dbReference type="PANTHER" id="PTHR43177:SF3">
    <property type="entry name" value="PROTEIN NRFC HOMOLOG"/>
    <property type="match status" value="1"/>
</dbReference>
<dbReference type="Gene3D" id="3.30.70.20">
    <property type="match status" value="2"/>
</dbReference>
<name>A0A2R4M844_9RHOB</name>
<dbReference type="CDD" id="cd10552">
    <property type="entry name" value="TH_beta_N"/>
    <property type="match status" value="1"/>
</dbReference>
<evidence type="ECO:0000256" key="4">
    <source>
        <dbReference type="ARBA" id="ARBA00023014"/>
    </source>
</evidence>
<dbReference type="Proteomes" id="UP000241447">
    <property type="component" value="Chromosome"/>
</dbReference>
<dbReference type="OrthoDB" id="9779457at2"/>
<keyword evidence="1" id="KW-0004">4Fe-4S</keyword>
<reference evidence="6 7" key="1">
    <citation type="submission" date="2018-03" db="EMBL/GenBank/DDBJ databases">
        <title>The Complete Genome of Celeribacter baekdonensis strain LH4, a Thiosulfate-Oxidizing Alphaproteobacterium Isolated from Gulf of Mexico Continental Slope Sediments.</title>
        <authorList>
            <person name="Flood B.E."/>
            <person name="Bailey J.V."/>
            <person name="Leprich D."/>
        </authorList>
    </citation>
    <scope>NUCLEOTIDE SEQUENCE [LARGE SCALE GENOMIC DNA]</scope>
    <source>
        <strain evidence="6 7">LH4</strain>
    </source>
</reference>
<evidence type="ECO:0000259" key="5">
    <source>
        <dbReference type="Pfam" id="PF13247"/>
    </source>
</evidence>
<evidence type="ECO:0000256" key="1">
    <source>
        <dbReference type="ARBA" id="ARBA00022485"/>
    </source>
</evidence>
<dbReference type="AlphaFoldDB" id="A0A2R4M844"/>
<keyword evidence="3" id="KW-0408">Iron</keyword>
<dbReference type="InterPro" id="IPR050954">
    <property type="entry name" value="ET_IronSulfur_Cluster-Binding"/>
</dbReference>
<organism evidence="6 7">
    <name type="scientific">Celeribacter baekdonensis</name>
    <dbReference type="NCBI Taxonomy" id="875171"/>
    <lineage>
        <taxon>Bacteria</taxon>
        <taxon>Pseudomonadati</taxon>
        <taxon>Pseudomonadota</taxon>
        <taxon>Alphaproteobacteria</taxon>
        <taxon>Rhodobacterales</taxon>
        <taxon>Roseobacteraceae</taxon>
        <taxon>Celeribacter</taxon>
    </lineage>
</organism>